<reference evidence="2 3" key="1">
    <citation type="submission" date="2016-02" db="EMBL/GenBank/DDBJ databases">
        <title>Discovery of a natural microsporidian pathogen with a broad tissue tropism in Caenorhabditis elegans.</title>
        <authorList>
            <person name="Luallen R.J."/>
            <person name="Reinke A.W."/>
            <person name="Tong L."/>
            <person name="Botts M.R."/>
            <person name="Felix M.-A."/>
            <person name="Troemel E.R."/>
        </authorList>
    </citation>
    <scope>NUCLEOTIDE SEQUENCE [LARGE SCALE GENOMIC DNA]</scope>
    <source>
        <strain evidence="2 3">JUm2807</strain>
    </source>
</reference>
<dbReference type="InterPro" id="IPR013083">
    <property type="entry name" value="Znf_RING/FYVE/PHD"/>
</dbReference>
<dbReference type="Gene3D" id="3.30.40.10">
    <property type="entry name" value="Zinc/RING finger domain, C3HC4 (zinc finger)"/>
    <property type="match status" value="1"/>
</dbReference>
<organism evidence="2 3">
    <name type="scientific">Nematocida displodere</name>
    <dbReference type="NCBI Taxonomy" id="1805483"/>
    <lineage>
        <taxon>Eukaryota</taxon>
        <taxon>Fungi</taxon>
        <taxon>Fungi incertae sedis</taxon>
        <taxon>Microsporidia</taxon>
        <taxon>Nematocida</taxon>
    </lineage>
</organism>
<dbReference type="AlphaFoldDB" id="A0A177EH59"/>
<dbReference type="VEuPathDB" id="MicrosporidiaDB:NEDG_01783"/>
<dbReference type="EMBL" id="LTDL01000019">
    <property type="protein sequence ID" value="OAG31305.1"/>
    <property type="molecule type" value="Genomic_DNA"/>
</dbReference>
<name>A0A177EH59_9MICR</name>
<evidence type="ECO:0000256" key="1">
    <source>
        <dbReference type="SAM" id="MobiDB-lite"/>
    </source>
</evidence>
<proteinExistence type="predicted"/>
<protein>
    <submittedName>
        <fullName evidence="2">Uncharacterized protein</fullName>
    </submittedName>
</protein>
<feature type="compositionally biased region" description="Pro residues" evidence="1">
    <location>
        <begin position="190"/>
        <end position="204"/>
    </location>
</feature>
<evidence type="ECO:0000313" key="2">
    <source>
        <dbReference type="EMBL" id="OAG31305.1"/>
    </source>
</evidence>
<evidence type="ECO:0000313" key="3">
    <source>
        <dbReference type="Proteomes" id="UP000185944"/>
    </source>
</evidence>
<dbReference type="RefSeq" id="XP_067545001.1">
    <property type="nucleotide sequence ID" value="XM_067689201.1"/>
</dbReference>
<comment type="caution">
    <text evidence="2">The sequence shown here is derived from an EMBL/GenBank/DDBJ whole genome shotgun (WGS) entry which is preliminary data.</text>
</comment>
<gene>
    <name evidence="2" type="ORF">NEDG_01783</name>
</gene>
<sequence>MQKFSGLGPNTNTKIASTHPNHANHLPRIIFAMAALLQALGVFGATDSELPQCLSSPHTAPTLAFFVVSGCELETQSRDGVVYIVKNQEWRQTKIHLNKYTLKNVPTTLVSGMVFGNLTIDQDYTPTQDLALNRAVLEKIFRALGTISANRLIIDGVVNITEPKKNISVLKRGLKALTSPCTSFSGSLPDPDPTPNSNPSPSPNPNRLLLVNTKHLWLRYMSEASIQWFLEHLDACNCELSLWIEGISNITNLQFLDSFNPMALVDLSLLNLKNLSNIDCVLLKEKKILFGLELSETQTNLCASSETLQAIGTKPWDWLTMPMNLWDIVACEASGFVAVNNLNIVADFTESNDLVWHATYPEKASVTKLTLTLTQTCPKSAQTLKKIFGWVDACFVDTVRVKIVAIDAEHPLMPLGYQYLSLESLLPEVRFLECKLTLEHTMHLYSSKSVLWISPDAYHMWASGQLNEEMEAVTHNLLYCVEGSTPTPPFLPPARPNLNPACFECGISLDAIQKMNSPRSRPYVGIVCEGGHMACQPCLKKLARAQKDTNAPLSCPHCHSDISLGQTNGVIERYKQIADCFNITRFNTIQWDG</sequence>
<dbReference type="GeneID" id="93648133"/>
<dbReference type="Proteomes" id="UP000185944">
    <property type="component" value="Unassembled WGS sequence"/>
</dbReference>
<feature type="region of interest" description="Disordered" evidence="1">
    <location>
        <begin position="184"/>
        <end position="205"/>
    </location>
</feature>
<keyword evidence="3" id="KW-1185">Reference proteome</keyword>
<accession>A0A177EH59</accession>